<gene>
    <name evidence="2" type="ORF">SAMN05660199_04409</name>
</gene>
<accession>A0A1H0U6X8</accession>
<protein>
    <submittedName>
        <fullName evidence="2">Uncharacterized protein</fullName>
    </submittedName>
</protein>
<feature type="region of interest" description="Disordered" evidence="1">
    <location>
        <begin position="1"/>
        <end position="20"/>
    </location>
</feature>
<dbReference type="EMBL" id="FNIR01000018">
    <property type="protein sequence ID" value="SDP62027.1"/>
    <property type="molecule type" value="Genomic_DNA"/>
</dbReference>
<keyword evidence="3" id="KW-1185">Reference proteome</keyword>
<dbReference type="Proteomes" id="UP000199088">
    <property type="component" value="Unassembled WGS sequence"/>
</dbReference>
<dbReference type="AlphaFoldDB" id="A0A1H0U6X8"/>
<evidence type="ECO:0000313" key="2">
    <source>
        <dbReference type="EMBL" id="SDP62027.1"/>
    </source>
</evidence>
<evidence type="ECO:0000313" key="3">
    <source>
        <dbReference type="Proteomes" id="UP000199088"/>
    </source>
</evidence>
<name>A0A1H0U6X8_9ACTN</name>
<organism evidence="2 3">
    <name type="scientific">Klenkia soli</name>
    <dbReference type="NCBI Taxonomy" id="1052260"/>
    <lineage>
        <taxon>Bacteria</taxon>
        <taxon>Bacillati</taxon>
        <taxon>Actinomycetota</taxon>
        <taxon>Actinomycetes</taxon>
        <taxon>Geodermatophilales</taxon>
        <taxon>Geodermatophilaceae</taxon>
        <taxon>Klenkia</taxon>
    </lineage>
</organism>
<evidence type="ECO:0000256" key="1">
    <source>
        <dbReference type="SAM" id="MobiDB-lite"/>
    </source>
</evidence>
<reference evidence="3" key="1">
    <citation type="submission" date="2016-10" db="EMBL/GenBank/DDBJ databases">
        <authorList>
            <person name="Varghese N."/>
            <person name="Submissions S."/>
        </authorList>
    </citation>
    <scope>NUCLEOTIDE SEQUENCE [LARGE SCALE GENOMIC DNA]</scope>
    <source>
        <strain evidence="3">DSM 45843</strain>
    </source>
</reference>
<proteinExistence type="predicted"/>
<sequence>MVVSEDLPVSPAWRKHSPADIADGHDGLGFPCSCGAGSPERHQFGAEAAGEVRQVDRNVDVTALVADGSTDGVHLAVTVLVDDLGGRSDQRVVAAVDLSGLAIYWQIVGARLRTEAASAPFAAGRGVDDVGLYVTLAG</sequence>